<dbReference type="Proteomes" id="UP000030680">
    <property type="component" value="Unassembled WGS sequence"/>
</dbReference>
<keyword evidence="2" id="KW-1185">Reference proteome</keyword>
<dbReference type="AlphaFoldDB" id="M2XR22"/>
<dbReference type="KEGG" id="gsl:Gasu_64860"/>
<proteinExistence type="predicted"/>
<protein>
    <submittedName>
        <fullName evidence="1">Uncharacterized protein</fullName>
    </submittedName>
</protein>
<gene>
    <name evidence="1" type="ORF">Gasu_64860</name>
</gene>
<feature type="non-terminal residue" evidence="1">
    <location>
        <position position="1"/>
    </location>
</feature>
<dbReference type="EMBL" id="KB454763">
    <property type="protein sequence ID" value="EME25854.1"/>
    <property type="molecule type" value="Genomic_DNA"/>
</dbReference>
<dbReference type="Gramene" id="EME25854">
    <property type="protein sequence ID" value="EME25854"/>
    <property type="gene ID" value="Gasu_64860"/>
</dbReference>
<sequence length="23" mass="2558">INSLLIRVCLLKYYGCGALDNES</sequence>
<name>M2XR22_GALSU</name>
<reference evidence="2" key="1">
    <citation type="journal article" date="2013" name="Science">
        <title>Gene transfer from bacteria and archaea facilitated evolution of an extremophilic eukaryote.</title>
        <authorList>
            <person name="Schonknecht G."/>
            <person name="Chen W.H."/>
            <person name="Ternes C.M."/>
            <person name="Barbier G.G."/>
            <person name="Shrestha R.P."/>
            <person name="Stanke M."/>
            <person name="Brautigam A."/>
            <person name="Baker B.J."/>
            <person name="Banfield J.F."/>
            <person name="Garavito R.M."/>
            <person name="Carr K."/>
            <person name="Wilkerson C."/>
            <person name="Rensing S.A."/>
            <person name="Gagneul D."/>
            <person name="Dickenson N.E."/>
            <person name="Oesterhelt C."/>
            <person name="Lercher M.J."/>
            <person name="Weber A.P."/>
        </authorList>
    </citation>
    <scope>NUCLEOTIDE SEQUENCE [LARGE SCALE GENOMIC DNA]</scope>
    <source>
        <strain evidence="2">074W</strain>
    </source>
</reference>
<evidence type="ECO:0000313" key="2">
    <source>
        <dbReference type="Proteomes" id="UP000030680"/>
    </source>
</evidence>
<organism evidence="1 2">
    <name type="scientific">Galdieria sulphuraria</name>
    <name type="common">Red alga</name>
    <dbReference type="NCBI Taxonomy" id="130081"/>
    <lineage>
        <taxon>Eukaryota</taxon>
        <taxon>Rhodophyta</taxon>
        <taxon>Bangiophyceae</taxon>
        <taxon>Galdieriales</taxon>
        <taxon>Galdieriaceae</taxon>
        <taxon>Galdieria</taxon>
    </lineage>
</organism>
<accession>M2XR22</accession>
<evidence type="ECO:0000313" key="1">
    <source>
        <dbReference type="EMBL" id="EME25854.1"/>
    </source>
</evidence>